<keyword evidence="2" id="KW-0472">Membrane</keyword>
<dbReference type="Gene3D" id="3.90.226.10">
    <property type="entry name" value="2-enoyl-CoA Hydratase, Chain A, domain 1"/>
    <property type="match status" value="1"/>
</dbReference>
<feature type="compositionally biased region" description="Polar residues" evidence="1">
    <location>
        <begin position="11"/>
        <end position="23"/>
    </location>
</feature>
<dbReference type="Pfam" id="PF03572">
    <property type="entry name" value="Peptidase_S41"/>
    <property type="match status" value="1"/>
</dbReference>
<dbReference type="EMBL" id="BMIK01000019">
    <property type="protein sequence ID" value="GGC42878.1"/>
    <property type="molecule type" value="Genomic_DNA"/>
</dbReference>
<protein>
    <recommendedName>
        <fullName evidence="3">Tail specific protease domain-containing protein</fullName>
    </recommendedName>
</protein>
<name>A0ABQ1MLX1_9SPHI</name>
<evidence type="ECO:0000256" key="1">
    <source>
        <dbReference type="SAM" id="MobiDB-lite"/>
    </source>
</evidence>
<evidence type="ECO:0000313" key="5">
    <source>
        <dbReference type="Proteomes" id="UP000597338"/>
    </source>
</evidence>
<keyword evidence="2" id="KW-1133">Transmembrane helix</keyword>
<evidence type="ECO:0000259" key="3">
    <source>
        <dbReference type="Pfam" id="PF03572"/>
    </source>
</evidence>
<dbReference type="Proteomes" id="UP000597338">
    <property type="component" value="Unassembled WGS sequence"/>
</dbReference>
<gene>
    <name evidence="4" type="ORF">GCM10011386_38940</name>
</gene>
<dbReference type="InterPro" id="IPR029045">
    <property type="entry name" value="ClpP/crotonase-like_dom_sf"/>
</dbReference>
<dbReference type="RefSeq" id="WP_229717665.1">
    <property type="nucleotide sequence ID" value="NZ_BMIK01000019.1"/>
</dbReference>
<proteinExistence type="predicted"/>
<sequence length="317" mass="35363">MGSTDWAGGTPSENTAADTSASNEDGMYRNIARHLLSTNAPILKLKIDRNGQAKFIESPTYPNGTIVTQPSGNDSVFRQLSNTIGYVNHGLLKKSDLPLLREQINGCKGLIIDMRTPPKATIGLGFAHYLLDTGKPFIKFTHSSLSEAGTFRYTPNSLVGLENSEYFRGPVVILVNESTQSSAEFYTMAYQQAPYAWTIGSQTAGADGNIAMIQLPFDYKVLISSLGIYYPDGSETQQVGIRIDQEVRPTLKGIREGRDEQLEKAVEYINKSEFSKPTQLSKNDRLYKFIIPFVIICFGIIAKYSRRNYGRKRLRKY</sequence>
<keyword evidence="2" id="KW-0812">Transmembrane</keyword>
<dbReference type="InterPro" id="IPR005151">
    <property type="entry name" value="Tail-specific_protease"/>
</dbReference>
<feature type="transmembrane region" description="Helical" evidence="2">
    <location>
        <begin position="286"/>
        <end position="305"/>
    </location>
</feature>
<dbReference type="SUPFAM" id="SSF52096">
    <property type="entry name" value="ClpP/crotonase"/>
    <property type="match status" value="1"/>
</dbReference>
<evidence type="ECO:0000313" key="4">
    <source>
        <dbReference type="EMBL" id="GGC42878.1"/>
    </source>
</evidence>
<reference evidence="5" key="1">
    <citation type="journal article" date="2019" name="Int. J. Syst. Evol. Microbiol.">
        <title>The Global Catalogue of Microorganisms (GCM) 10K type strain sequencing project: providing services to taxonomists for standard genome sequencing and annotation.</title>
        <authorList>
            <consortium name="The Broad Institute Genomics Platform"/>
            <consortium name="The Broad Institute Genome Sequencing Center for Infectious Disease"/>
            <person name="Wu L."/>
            <person name="Ma J."/>
        </authorList>
    </citation>
    <scope>NUCLEOTIDE SEQUENCE [LARGE SCALE GENOMIC DNA]</scope>
    <source>
        <strain evidence="5">CGMCC 1.15342</strain>
    </source>
</reference>
<feature type="domain" description="Tail specific protease" evidence="3">
    <location>
        <begin position="105"/>
        <end position="247"/>
    </location>
</feature>
<organism evidence="4 5">
    <name type="scientific">Parapedobacter defluvii</name>
    <dbReference type="NCBI Taxonomy" id="2045106"/>
    <lineage>
        <taxon>Bacteria</taxon>
        <taxon>Pseudomonadati</taxon>
        <taxon>Bacteroidota</taxon>
        <taxon>Sphingobacteriia</taxon>
        <taxon>Sphingobacteriales</taxon>
        <taxon>Sphingobacteriaceae</taxon>
        <taxon>Parapedobacter</taxon>
    </lineage>
</organism>
<feature type="region of interest" description="Disordered" evidence="1">
    <location>
        <begin position="1"/>
        <end position="23"/>
    </location>
</feature>
<keyword evidence="5" id="KW-1185">Reference proteome</keyword>
<comment type="caution">
    <text evidence="4">The sequence shown here is derived from an EMBL/GenBank/DDBJ whole genome shotgun (WGS) entry which is preliminary data.</text>
</comment>
<accession>A0ABQ1MLX1</accession>
<evidence type="ECO:0000256" key="2">
    <source>
        <dbReference type="SAM" id="Phobius"/>
    </source>
</evidence>